<dbReference type="Gene3D" id="1.20.1280.50">
    <property type="match status" value="1"/>
</dbReference>
<dbReference type="EMBL" id="MCGR01000042">
    <property type="protein sequence ID" value="ORY74268.1"/>
    <property type="molecule type" value="Genomic_DNA"/>
</dbReference>
<organism evidence="3 4">
    <name type="scientific">Leucosporidium creatinivorum</name>
    <dbReference type="NCBI Taxonomy" id="106004"/>
    <lineage>
        <taxon>Eukaryota</taxon>
        <taxon>Fungi</taxon>
        <taxon>Dikarya</taxon>
        <taxon>Basidiomycota</taxon>
        <taxon>Pucciniomycotina</taxon>
        <taxon>Microbotryomycetes</taxon>
        <taxon>Leucosporidiales</taxon>
        <taxon>Leucosporidium</taxon>
    </lineage>
</organism>
<comment type="caution">
    <text evidence="3">The sequence shown here is derived from an EMBL/GenBank/DDBJ whole genome shotgun (WGS) entry which is preliminary data.</text>
</comment>
<evidence type="ECO:0000313" key="3">
    <source>
        <dbReference type="EMBL" id="ORY74268.1"/>
    </source>
</evidence>
<accession>A0A1Y2ERT3</accession>
<dbReference type="InterPro" id="IPR036047">
    <property type="entry name" value="F-box-like_dom_sf"/>
</dbReference>
<evidence type="ECO:0000259" key="2">
    <source>
        <dbReference type="Pfam" id="PF12937"/>
    </source>
</evidence>
<dbReference type="InterPro" id="IPR001810">
    <property type="entry name" value="F-box_dom"/>
</dbReference>
<dbReference type="SUPFAM" id="SSF81383">
    <property type="entry name" value="F-box domain"/>
    <property type="match status" value="1"/>
</dbReference>
<evidence type="ECO:0000256" key="1">
    <source>
        <dbReference type="SAM" id="MobiDB-lite"/>
    </source>
</evidence>
<feature type="domain" description="F-box" evidence="2">
    <location>
        <begin position="24"/>
        <end position="73"/>
    </location>
</feature>
<keyword evidence="4" id="KW-1185">Reference proteome</keyword>
<evidence type="ECO:0000313" key="4">
    <source>
        <dbReference type="Proteomes" id="UP000193467"/>
    </source>
</evidence>
<feature type="compositionally biased region" description="Basic and acidic residues" evidence="1">
    <location>
        <begin position="473"/>
        <end position="483"/>
    </location>
</feature>
<name>A0A1Y2ERT3_9BASI</name>
<dbReference type="AlphaFoldDB" id="A0A1Y2ERT3"/>
<sequence length="626" mass="69427">MDESLTEKLEKLSVQSESATASIPSIPSELIQHILSFLHPTSKDTFTTLLNCQRVSRSFAASSLAPVVWRPLVQARWTRGELKYPAYKLPLEEDQKLVDQLFPSPARDAPSDPFAVFRARWKLDGIAKRHIQRLVNGTKDRLISIETTSVLGDLLFDRLSNQSSNNQLSALTTFWWCAQALRCAARFKSVETWRTIAQQRILGEEAVELGFIAFDAFAPKGQKHLTTCFLDFCAGRVAEALGPGGLAVEGPKDITLDGLSRLMLDVLRSSQLAPVQFDGSEPRVELHEMFLNLALEPLSTPDRSATSPQALVDPLAFAALFVGLARRLPPQLALAIDLSYGAALRVSWRGDDSIAYVIDGSRSNAIFKATLSEQENSEWITPKELIATYAQLMSRLADAEQVHRDQPTDPRLATFAATICYTFFHPSTTIRRQVFPFLLRQFQQFQPPDLAILEHCILPTLTNPQMASSAKQAVKDVKAEDSKTPTPHHRPTDGSFKLKLRVGDTFLLRSTGEFGVVVGWVAQAGPVTRATPRPARGGRAKQKAVPLPRQVKHVYLATLESHADYTQPSRLVDAELDATTYPQPLQLQTLTRIQPMGRLFKHCVQHPVAGLTFVPSAETLARWPDG</sequence>
<dbReference type="InParanoid" id="A0A1Y2ERT3"/>
<proteinExistence type="predicted"/>
<protein>
    <recommendedName>
        <fullName evidence="2">F-box domain-containing protein</fullName>
    </recommendedName>
</protein>
<dbReference type="Proteomes" id="UP000193467">
    <property type="component" value="Unassembled WGS sequence"/>
</dbReference>
<gene>
    <name evidence="3" type="ORF">BCR35DRAFT_353871</name>
</gene>
<dbReference type="Pfam" id="PF12937">
    <property type="entry name" value="F-box-like"/>
    <property type="match status" value="1"/>
</dbReference>
<reference evidence="3 4" key="1">
    <citation type="submission" date="2016-07" db="EMBL/GenBank/DDBJ databases">
        <title>Pervasive Adenine N6-methylation of Active Genes in Fungi.</title>
        <authorList>
            <consortium name="DOE Joint Genome Institute"/>
            <person name="Mondo S.J."/>
            <person name="Dannebaum R.O."/>
            <person name="Kuo R.C."/>
            <person name="Labutti K."/>
            <person name="Haridas S."/>
            <person name="Kuo A."/>
            <person name="Salamov A."/>
            <person name="Ahrendt S.R."/>
            <person name="Lipzen A."/>
            <person name="Sullivan W."/>
            <person name="Andreopoulos W.B."/>
            <person name="Clum A."/>
            <person name="Lindquist E."/>
            <person name="Daum C."/>
            <person name="Ramamoorthy G.K."/>
            <person name="Gryganskyi A."/>
            <person name="Culley D."/>
            <person name="Magnuson J.K."/>
            <person name="James T.Y."/>
            <person name="O'Malley M.A."/>
            <person name="Stajich J.E."/>
            <person name="Spatafora J.W."/>
            <person name="Visel A."/>
            <person name="Grigoriev I.V."/>
        </authorList>
    </citation>
    <scope>NUCLEOTIDE SEQUENCE [LARGE SCALE GENOMIC DNA]</scope>
    <source>
        <strain evidence="3 4">62-1032</strain>
    </source>
</reference>
<feature type="region of interest" description="Disordered" evidence="1">
    <location>
        <begin position="469"/>
        <end position="495"/>
    </location>
</feature>
<dbReference type="STRING" id="106004.A0A1Y2ERT3"/>